<evidence type="ECO:0000313" key="3">
    <source>
        <dbReference type="Proteomes" id="UP001161405"/>
    </source>
</evidence>
<dbReference type="PANTHER" id="PTHR34818:SF1">
    <property type="entry name" value="PROTEIN BLI-3"/>
    <property type="match status" value="1"/>
</dbReference>
<keyword evidence="3" id="KW-1185">Reference proteome</keyword>
<name>A0ABQ5UPV9_9HYPH</name>
<dbReference type="InterPro" id="IPR038725">
    <property type="entry name" value="YdaG_split_barrel_FMN-bd"/>
</dbReference>
<proteinExistence type="predicted"/>
<dbReference type="Pfam" id="PF16242">
    <property type="entry name" value="Pyrid_ox_like"/>
    <property type="match status" value="1"/>
</dbReference>
<evidence type="ECO:0000313" key="2">
    <source>
        <dbReference type="EMBL" id="GLQ17284.1"/>
    </source>
</evidence>
<dbReference type="Gene3D" id="2.30.110.10">
    <property type="entry name" value="Electron Transport, Fmn-binding Protein, Chain A"/>
    <property type="match status" value="1"/>
</dbReference>
<reference evidence="2" key="2">
    <citation type="submission" date="2023-01" db="EMBL/GenBank/DDBJ databases">
        <title>Draft genome sequence of Maritalea porphyrae strain NBRC 107169.</title>
        <authorList>
            <person name="Sun Q."/>
            <person name="Mori K."/>
        </authorList>
    </citation>
    <scope>NUCLEOTIDE SEQUENCE</scope>
    <source>
        <strain evidence="2">NBRC 107169</strain>
    </source>
</reference>
<dbReference type="InterPro" id="IPR052917">
    <property type="entry name" value="Stress-Dev_Protein"/>
</dbReference>
<dbReference type="InterPro" id="IPR012349">
    <property type="entry name" value="Split_barrel_FMN-bd"/>
</dbReference>
<dbReference type="Proteomes" id="UP001161405">
    <property type="component" value="Unassembled WGS sequence"/>
</dbReference>
<dbReference type="SUPFAM" id="SSF50475">
    <property type="entry name" value="FMN-binding split barrel"/>
    <property type="match status" value="1"/>
</dbReference>
<comment type="caution">
    <text evidence="2">The sequence shown here is derived from an EMBL/GenBank/DDBJ whole genome shotgun (WGS) entry which is preliminary data.</text>
</comment>
<dbReference type="RefSeq" id="WP_284363299.1">
    <property type="nucleotide sequence ID" value="NZ_BSNI01000002.1"/>
</dbReference>
<reference evidence="2" key="1">
    <citation type="journal article" date="2014" name="Int. J. Syst. Evol. Microbiol.">
        <title>Complete genome of a new Firmicutes species belonging to the dominant human colonic microbiota ('Ruminococcus bicirculans') reveals two chromosomes and a selective capacity to utilize plant glucans.</title>
        <authorList>
            <consortium name="NISC Comparative Sequencing Program"/>
            <person name="Wegmann U."/>
            <person name="Louis P."/>
            <person name="Goesmann A."/>
            <person name="Henrissat B."/>
            <person name="Duncan S.H."/>
            <person name="Flint H.J."/>
        </authorList>
    </citation>
    <scope>NUCLEOTIDE SEQUENCE</scope>
    <source>
        <strain evidence="2">NBRC 107169</strain>
    </source>
</reference>
<feature type="domain" description="General stress protein FMN-binding split barrel" evidence="1">
    <location>
        <begin position="39"/>
        <end position="160"/>
    </location>
</feature>
<evidence type="ECO:0000259" key="1">
    <source>
        <dbReference type="Pfam" id="PF16242"/>
    </source>
</evidence>
<gene>
    <name evidence="2" type="ORF">GCM10007879_15330</name>
</gene>
<dbReference type="EMBL" id="BSNI01000002">
    <property type="protein sequence ID" value="GLQ17284.1"/>
    <property type="molecule type" value="Genomic_DNA"/>
</dbReference>
<organism evidence="2 3">
    <name type="scientific">Maritalea porphyrae</name>
    <dbReference type="NCBI Taxonomy" id="880732"/>
    <lineage>
        <taxon>Bacteria</taxon>
        <taxon>Pseudomonadati</taxon>
        <taxon>Pseudomonadota</taxon>
        <taxon>Alphaproteobacteria</taxon>
        <taxon>Hyphomicrobiales</taxon>
        <taxon>Devosiaceae</taxon>
        <taxon>Maritalea</taxon>
    </lineage>
</organism>
<sequence>MIKPIKKKLLNWMLSGYKSRKRAGFQNTAEQALASAKRQIARSRYAFIVTNSDNEAAPDARLVEPIFDDQSFTFWVGTSPSSRKVKQVHANPQVTLAFSSTKDNSNLIVKATASIVDDVATRAKKWKPYWRLFFPEGPKADDYILIKLDAVELEVLDFSQNVVPEPFGLIPQKLIRVGNKWEMAR</sequence>
<dbReference type="PANTHER" id="PTHR34818">
    <property type="entry name" value="PROTEIN BLI-3"/>
    <property type="match status" value="1"/>
</dbReference>
<protein>
    <recommendedName>
        <fullName evidence="1">General stress protein FMN-binding split barrel domain-containing protein</fullName>
    </recommendedName>
</protein>
<accession>A0ABQ5UPV9</accession>